<proteinExistence type="inferred from homology"/>
<evidence type="ECO:0000313" key="6">
    <source>
        <dbReference type="Proteomes" id="UP000032180"/>
    </source>
</evidence>
<evidence type="ECO:0000259" key="4">
    <source>
        <dbReference type="Pfam" id="PF00139"/>
    </source>
</evidence>
<evidence type="ECO:0000256" key="2">
    <source>
        <dbReference type="ARBA" id="ARBA00022734"/>
    </source>
</evidence>
<dbReference type="Gene3D" id="2.60.120.200">
    <property type="match status" value="1"/>
</dbReference>
<protein>
    <recommendedName>
        <fullName evidence="4">Legume lectin domain-containing protein</fullName>
    </recommendedName>
</protein>
<dbReference type="GO" id="GO:0030246">
    <property type="term" value="F:carbohydrate binding"/>
    <property type="evidence" value="ECO:0007669"/>
    <property type="project" value="UniProtKB-KW"/>
</dbReference>
<dbReference type="Pfam" id="PF00139">
    <property type="entry name" value="Lectin_legB"/>
    <property type="match status" value="1"/>
</dbReference>
<comment type="similarity">
    <text evidence="1">Belongs to the leguminous lectin family.</text>
</comment>
<dbReference type="PANTHER" id="PTHR32401:SF53">
    <property type="entry name" value="LEGUME LECTIN DOMAIN-CONTAINING PROTEIN"/>
    <property type="match status" value="1"/>
</dbReference>
<dbReference type="STRING" id="77586.A0A0D9W8M6"/>
<feature type="domain" description="Legume lectin" evidence="4">
    <location>
        <begin position="6"/>
        <end position="98"/>
    </location>
</feature>
<feature type="region of interest" description="Disordered" evidence="3">
    <location>
        <begin position="86"/>
        <end position="108"/>
    </location>
</feature>
<evidence type="ECO:0000256" key="3">
    <source>
        <dbReference type="SAM" id="MobiDB-lite"/>
    </source>
</evidence>
<name>A0A0D9W8M6_9ORYZ</name>
<dbReference type="PANTHER" id="PTHR32401">
    <property type="entry name" value="CONCANAVALIN A-LIKE LECTIN FAMILY PROTEIN"/>
    <property type="match status" value="1"/>
</dbReference>
<dbReference type="Gramene" id="LPERR04G18790.1">
    <property type="protein sequence ID" value="LPERR04G18790.1"/>
    <property type="gene ID" value="LPERR04G18790"/>
</dbReference>
<evidence type="ECO:0000256" key="1">
    <source>
        <dbReference type="ARBA" id="ARBA00007606"/>
    </source>
</evidence>
<dbReference type="InterPro" id="IPR013320">
    <property type="entry name" value="ConA-like_dom_sf"/>
</dbReference>
<sequence length="108" mass="12137">MNPCRLQITPSTGNITNQSGRVCYTKETLKLWDRKRKTVASFRTEFVLNILPIPNQQNKTGEGMAFILTNYLSLPGDSSGQWVGIANEQTDGSPVNRVQHEEELRRGS</sequence>
<dbReference type="InterPro" id="IPR001220">
    <property type="entry name" value="Legume_lectin_dom"/>
</dbReference>
<organism evidence="5 6">
    <name type="scientific">Leersia perrieri</name>
    <dbReference type="NCBI Taxonomy" id="77586"/>
    <lineage>
        <taxon>Eukaryota</taxon>
        <taxon>Viridiplantae</taxon>
        <taxon>Streptophyta</taxon>
        <taxon>Embryophyta</taxon>
        <taxon>Tracheophyta</taxon>
        <taxon>Spermatophyta</taxon>
        <taxon>Magnoliopsida</taxon>
        <taxon>Liliopsida</taxon>
        <taxon>Poales</taxon>
        <taxon>Poaceae</taxon>
        <taxon>BOP clade</taxon>
        <taxon>Oryzoideae</taxon>
        <taxon>Oryzeae</taxon>
        <taxon>Oryzinae</taxon>
        <taxon>Leersia</taxon>
    </lineage>
</organism>
<accession>A0A0D9W8M6</accession>
<dbReference type="AlphaFoldDB" id="A0A0D9W8M6"/>
<reference evidence="6" key="2">
    <citation type="submission" date="2013-12" db="EMBL/GenBank/DDBJ databases">
        <authorList>
            <person name="Yu Y."/>
            <person name="Lee S."/>
            <person name="de Baynast K."/>
            <person name="Wissotski M."/>
            <person name="Liu L."/>
            <person name="Talag J."/>
            <person name="Goicoechea J."/>
            <person name="Angelova A."/>
            <person name="Jetty R."/>
            <person name="Kudrna D."/>
            <person name="Golser W."/>
            <person name="Rivera L."/>
            <person name="Zhang J."/>
            <person name="Wing R."/>
        </authorList>
    </citation>
    <scope>NUCLEOTIDE SEQUENCE</scope>
</reference>
<dbReference type="EnsemblPlants" id="LPERR04G18790.1">
    <property type="protein sequence ID" value="LPERR04G18790.1"/>
    <property type="gene ID" value="LPERR04G18790"/>
</dbReference>
<keyword evidence="6" id="KW-1185">Reference proteome</keyword>
<reference evidence="5 6" key="1">
    <citation type="submission" date="2012-08" db="EMBL/GenBank/DDBJ databases">
        <title>Oryza genome evolution.</title>
        <authorList>
            <person name="Wing R.A."/>
        </authorList>
    </citation>
    <scope>NUCLEOTIDE SEQUENCE</scope>
</reference>
<evidence type="ECO:0000313" key="5">
    <source>
        <dbReference type="EnsemblPlants" id="LPERR04G18790.1"/>
    </source>
</evidence>
<dbReference type="InterPro" id="IPR050258">
    <property type="entry name" value="Leguminous_Lectin"/>
</dbReference>
<keyword evidence="2" id="KW-0430">Lectin</keyword>
<dbReference type="HOGENOM" id="CLU_2200731_0_0_1"/>
<reference evidence="5" key="3">
    <citation type="submission" date="2015-04" db="UniProtKB">
        <authorList>
            <consortium name="EnsemblPlants"/>
        </authorList>
    </citation>
    <scope>IDENTIFICATION</scope>
</reference>
<feature type="compositionally biased region" description="Basic and acidic residues" evidence="3">
    <location>
        <begin position="98"/>
        <end position="108"/>
    </location>
</feature>
<dbReference type="SUPFAM" id="SSF49899">
    <property type="entry name" value="Concanavalin A-like lectins/glucanases"/>
    <property type="match status" value="1"/>
</dbReference>
<dbReference type="Proteomes" id="UP000032180">
    <property type="component" value="Chromosome 4"/>
</dbReference>